<dbReference type="AlphaFoldDB" id="A0A2P2PVP4"/>
<feature type="signal peptide" evidence="1">
    <location>
        <begin position="1"/>
        <end position="17"/>
    </location>
</feature>
<keyword evidence="1" id="KW-0732">Signal</keyword>
<reference evidence="2" key="1">
    <citation type="submission" date="2018-02" db="EMBL/GenBank/DDBJ databases">
        <title>Rhizophora mucronata_Transcriptome.</title>
        <authorList>
            <person name="Meera S.P."/>
            <person name="Sreeshan A."/>
            <person name="Augustine A."/>
        </authorList>
    </citation>
    <scope>NUCLEOTIDE SEQUENCE</scope>
    <source>
        <tissue evidence="2">Leaf</tissue>
    </source>
</reference>
<organism evidence="2">
    <name type="scientific">Rhizophora mucronata</name>
    <name type="common">Asiatic mangrove</name>
    <dbReference type="NCBI Taxonomy" id="61149"/>
    <lineage>
        <taxon>Eukaryota</taxon>
        <taxon>Viridiplantae</taxon>
        <taxon>Streptophyta</taxon>
        <taxon>Embryophyta</taxon>
        <taxon>Tracheophyta</taxon>
        <taxon>Spermatophyta</taxon>
        <taxon>Magnoliopsida</taxon>
        <taxon>eudicotyledons</taxon>
        <taxon>Gunneridae</taxon>
        <taxon>Pentapetalae</taxon>
        <taxon>rosids</taxon>
        <taxon>fabids</taxon>
        <taxon>Malpighiales</taxon>
        <taxon>Rhizophoraceae</taxon>
        <taxon>Rhizophora</taxon>
    </lineage>
</organism>
<evidence type="ECO:0008006" key="3">
    <source>
        <dbReference type="Google" id="ProtNLM"/>
    </source>
</evidence>
<evidence type="ECO:0000256" key="1">
    <source>
        <dbReference type="SAM" id="SignalP"/>
    </source>
</evidence>
<protein>
    <recommendedName>
        <fullName evidence="3">Secreted protein</fullName>
    </recommendedName>
</protein>
<evidence type="ECO:0000313" key="2">
    <source>
        <dbReference type="EMBL" id="MBX58817.1"/>
    </source>
</evidence>
<sequence length="76" mass="8531">MGLCCFLVLSMLDAAFSSLSDIVLLFGGFRRVNAQGFVLLHRLNPGRACFDDHACFFSLFVCVCACDGEGFYSWYW</sequence>
<feature type="chain" id="PRO_5015120571" description="Secreted protein" evidence="1">
    <location>
        <begin position="18"/>
        <end position="76"/>
    </location>
</feature>
<accession>A0A2P2PVP4</accession>
<name>A0A2P2PVP4_RHIMU</name>
<dbReference type="EMBL" id="GGEC01078333">
    <property type="protein sequence ID" value="MBX58817.1"/>
    <property type="molecule type" value="Transcribed_RNA"/>
</dbReference>
<proteinExistence type="predicted"/>